<reference evidence="1 2" key="1">
    <citation type="submission" date="2018-02" db="EMBL/GenBank/DDBJ databases">
        <title>Comparative genomes isolates from brazilian mangrove.</title>
        <authorList>
            <person name="Araujo J.E."/>
            <person name="Taketani R.G."/>
            <person name="Silva M.C.P."/>
            <person name="Loureco M.V."/>
            <person name="Andreote F.D."/>
        </authorList>
    </citation>
    <scope>NUCLEOTIDE SEQUENCE [LARGE SCALE GENOMIC DNA]</scope>
    <source>
        <strain evidence="1 2">HEX-2 MGV</strain>
    </source>
</reference>
<gene>
    <name evidence="1" type="ORF">C5Y96_10695</name>
</gene>
<dbReference type="Proteomes" id="UP000240009">
    <property type="component" value="Unassembled WGS sequence"/>
</dbReference>
<comment type="caution">
    <text evidence="1">The sequence shown here is derived from an EMBL/GenBank/DDBJ whole genome shotgun (WGS) entry which is preliminary data.</text>
</comment>
<proteinExistence type="predicted"/>
<evidence type="ECO:0008006" key="3">
    <source>
        <dbReference type="Google" id="ProtNLM"/>
    </source>
</evidence>
<dbReference type="AlphaFoldDB" id="A0A2S8FMC3"/>
<sequence>MIDMNTKFLNQPGRGDALTRGNTFGSTFELFANEQNVIPRSQWDQLLAEHDYALAERYVARIKRQTLGSCASHSSTSCLEYVRNKAVSARRCVLLSPLSVFKFVGSKNGGSTLDANMRQISEIGVLPLDTPENRAAYGEHVWPENQWSGTLPSGWEETAARFRFTEWNEIGSFDELFSALLQWKPVYYGRAGHAIYAVRPMKRDGQYVLKYANSWGTWGDAGYGYDTESYVSHAIRSYGCYAPRASLLLPEDALV</sequence>
<dbReference type="Gene3D" id="3.90.70.10">
    <property type="entry name" value="Cysteine proteinases"/>
    <property type="match status" value="1"/>
</dbReference>
<evidence type="ECO:0000313" key="1">
    <source>
        <dbReference type="EMBL" id="PQO33311.1"/>
    </source>
</evidence>
<dbReference type="SUPFAM" id="SSF54001">
    <property type="entry name" value="Cysteine proteinases"/>
    <property type="match status" value="1"/>
</dbReference>
<name>A0A2S8FMC3_9BACT</name>
<dbReference type="EMBL" id="PUIA01000035">
    <property type="protein sequence ID" value="PQO33311.1"/>
    <property type="molecule type" value="Genomic_DNA"/>
</dbReference>
<dbReference type="InterPro" id="IPR038765">
    <property type="entry name" value="Papain-like_cys_pep_sf"/>
</dbReference>
<accession>A0A2S8FMC3</accession>
<organism evidence="1 2">
    <name type="scientific">Blastopirellula marina</name>
    <dbReference type="NCBI Taxonomy" id="124"/>
    <lineage>
        <taxon>Bacteria</taxon>
        <taxon>Pseudomonadati</taxon>
        <taxon>Planctomycetota</taxon>
        <taxon>Planctomycetia</taxon>
        <taxon>Pirellulales</taxon>
        <taxon>Pirellulaceae</taxon>
        <taxon>Blastopirellula</taxon>
    </lineage>
</organism>
<evidence type="ECO:0000313" key="2">
    <source>
        <dbReference type="Proteomes" id="UP000240009"/>
    </source>
</evidence>
<protein>
    <recommendedName>
        <fullName evidence="3">Peptidase C1A papain C-terminal domain-containing protein</fullName>
    </recommendedName>
</protein>